<feature type="transmembrane region" description="Helical" evidence="1">
    <location>
        <begin position="75"/>
        <end position="96"/>
    </location>
</feature>
<feature type="transmembrane region" description="Helical" evidence="1">
    <location>
        <begin position="108"/>
        <end position="128"/>
    </location>
</feature>
<evidence type="ECO:0000256" key="1">
    <source>
        <dbReference type="SAM" id="Phobius"/>
    </source>
</evidence>
<reference evidence="3" key="1">
    <citation type="submission" date="2016-11" db="EMBL/GenBank/DDBJ databases">
        <authorList>
            <person name="Jaros S."/>
            <person name="Januszkiewicz K."/>
            <person name="Wedrychowicz H."/>
        </authorList>
    </citation>
    <scope>NUCLEOTIDE SEQUENCE [LARGE SCALE GENOMIC DNA]</scope>
    <source>
        <strain evidence="3">CGMCC 4.3555</strain>
    </source>
</reference>
<comment type="caution">
    <text evidence="2">The sequence shown here is derived from an EMBL/GenBank/DDBJ whole genome shotgun (WGS) entry which is preliminary data.</text>
</comment>
<keyword evidence="1" id="KW-0472">Membrane</keyword>
<name>A0A9X8MS31_9ACTN</name>
<evidence type="ECO:0000313" key="2">
    <source>
        <dbReference type="EMBL" id="SHL59343.1"/>
    </source>
</evidence>
<feature type="transmembrane region" description="Helical" evidence="1">
    <location>
        <begin position="33"/>
        <end position="55"/>
    </location>
</feature>
<dbReference type="Proteomes" id="UP000184388">
    <property type="component" value="Unassembled WGS sequence"/>
</dbReference>
<keyword evidence="1" id="KW-0812">Transmembrane</keyword>
<proteinExistence type="predicted"/>
<keyword evidence="1" id="KW-1133">Transmembrane helix</keyword>
<sequence length="131" mass="13908">MRAGADRGWLVGVEDMLLPVEEERDSRAWVGPLVSSVVTVVAGFFALGVLGFSAMACDSCSSEKAHGFDASISTALMVLKVGYLVPAGLLVAAWGLPWERRNAGRRAMLALSAPLAVVVLFVACMAMVRWP</sequence>
<evidence type="ECO:0000313" key="3">
    <source>
        <dbReference type="Proteomes" id="UP000184388"/>
    </source>
</evidence>
<protein>
    <submittedName>
        <fullName evidence="2">Uncharacterized protein</fullName>
    </submittedName>
</protein>
<dbReference type="AlphaFoldDB" id="A0A9X8MS31"/>
<gene>
    <name evidence="2" type="ORF">SAMN05216268_105194</name>
</gene>
<organism evidence="2 3">
    <name type="scientific">Streptomyces yunnanensis</name>
    <dbReference type="NCBI Taxonomy" id="156453"/>
    <lineage>
        <taxon>Bacteria</taxon>
        <taxon>Bacillati</taxon>
        <taxon>Actinomycetota</taxon>
        <taxon>Actinomycetes</taxon>
        <taxon>Kitasatosporales</taxon>
        <taxon>Streptomycetaceae</taxon>
        <taxon>Streptomyces</taxon>
    </lineage>
</organism>
<dbReference type="EMBL" id="FRBK01000005">
    <property type="protein sequence ID" value="SHL59343.1"/>
    <property type="molecule type" value="Genomic_DNA"/>
</dbReference>
<accession>A0A9X8MS31</accession>